<dbReference type="PANTHER" id="PTHR22916:SF51">
    <property type="entry name" value="GLYCOSYLTRANSFERASE EPSH-RELATED"/>
    <property type="match status" value="1"/>
</dbReference>
<dbReference type="EMBL" id="RXIA01000011">
    <property type="protein sequence ID" value="RVU70936.1"/>
    <property type="molecule type" value="Genomic_DNA"/>
</dbReference>
<dbReference type="GO" id="GO:0016757">
    <property type="term" value="F:glycosyltransferase activity"/>
    <property type="evidence" value="ECO:0007669"/>
    <property type="project" value="UniProtKB-KW"/>
</dbReference>
<dbReference type="Proteomes" id="UP000288291">
    <property type="component" value="Unassembled WGS sequence"/>
</dbReference>
<accession>A0A437SVI2</accession>
<sequence>MKKNSTEPVISIIIPIYNVEKYLKRCLDSVEKQIYTNLEIILINDGSTDDSLVIAEEYAKKDSRIKIFSETNHGLSAARNLGLKHVTGEYITFIDSDDYVSNDYVSYLYSLLEKSNFTASMSICSLMNVYEDSGKEINTGNNKEYTLPGKECIKMMCYHDLVDTCAYAKLGSKELYNDFEFPEGKVFEDIGTTYQLFEKANKVECGFKPKYFYNIRSNSITTQKFTTQKLDLLEMTDKMADDVVQKYPDLKKAVLRRRIYARFSTLNQTFTSKGTVKIKEIRNELIKFIQKNHKELFFDKNVPKRDKVAYLSLCMGFNFYKSSWNLYSKIVK</sequence>
<gene>
    <name evidence="4" type="ORF">EJK17_05120</name>
</gene>
<keyword evidence="5" id="KW-1185">Reference proteome</keyword>
<dbReference type="RefSeq" id="WP_103661374.1">
    <property type="nucleotide sequence ID" value="NZ_ML136879.1"/>
</dbReference>
<reference evidence="4 5" key="1">
    <citation type="submission" date="2018-12" db="EMBL/GenBank/DDBJ databases">
        <authorList>
            <person name="Meng J."/>
        </authorList>
    </citation>
    <scope>NUCLEOTIDE SEQUENCE [LARGE SCALE GENOMIC DNA]</scope>
    <source>
        <strain evidence="4 5">HT111-2</strain>
    </source>
</reference>
<dbReference type="Gene3D" id="3.90.550.10">
    <property type="entry name" value="Spore Coat Polysaccharide Biosynthesis Protein SpsA, Chain A"/>
    <property type="match status" value="1"/>
</dbReference>
<evidence type="ECO:0000259" key="3">
    <source>
        <dbReference type="Pfam" id="PF00535"/>
    </source>
</evidence>
<organism evidence="4 5">
    <name type="scientific">Lactobacillus xujianguonis</name>
    <dbReference type="NCBI Taxonomy" id="2495899"/>
    <lineage>
        <taxon>Bacteria</taxon>
        <taxon>Bacillati</taxon>
        <taxon>Bacillota</taxon>
        <taxon>Bacilli</taxon>
        <taxon>Lactobacillales</taxon>
        <taxon>Lactobacillaceae</taxon>
        <taxon>Lactobacillus</taxon>
    </lineage>
</organism>
<evidence type="ECO:0000313" key="4">
    <source>
        <dbReference type="EMBL" id="RVU70936.1"/>
    </source>
</evidence>
<evidence type="ECO:0000256" key="1">
    <source>
        <dbReference type="ARBA" id="ARBA00022676"/>
    </source>
</evidence>
<dbReference type="InterPro" id="IPR029044">
    <property type="entry name" value="Nucleotide-diphossugar_trans"/>
</dbReference>
<protein>
    <submittedName>
        <fullName evidence="4">Glycosyltransferase family 2 protein</fullName>
    </submittedName>
</protein>
<proteinExistence type="predicted"/>
<dbReference type="CDD" id="cd00761">
    <property type="entry name" value="Glyco_tranf_GTA_type"/>
    <property type="match status" value="1"/>
</dbReference>
<dbReference type="PANTHER" id="PTHR22916">
    <property type="entry name" value="GLYCOSYLTRANSFERASE"/>
    <property type="match status" value="1"/>
</dbReference>
<evidence type="ECO:0000256" key="2">
    <source>
        <dbReference type="ARBA" id="ARBA00022679"/>
    </source>
</evidence>
<dbReference type="AlphaFoldDB" id="A0A437SVI2"/>
<keyword evidence="2 4" id="KW-0808">Transferase</keyword>
<dbReference type="Pfam" id="PF00535">
    <property type="entry name" value="Glycos_transf_2"/>
    <property type="match status" value="1"/>
</dbReference>
<name>A0A437SVI2_9LACO</name>
<dbReference type="SUPFAM" id="SSF53448">
    <property type="entry name" value="Nucleotide-diphospho-sugar transferases"/>
    <property type="match status" value="1"/>
</dbReference>
<dbReference type="InterPro" id="IPR001173">
    <property type="entry name" value="Glyco_trans_2-like"/>
</dbReference>
<keyword evidence="1" id="KW-0328">Glycosyltransferase</keyword>
<feature type="domain" description="Glycosyltransferase 2-like" evidence="3">
    <location>
        <begin position="11"/>
        <end position="167"/>
    </location>
</feature>
<evidence type="ECO:0000313" key="5">
    <source>
        <dbReference type="Proteomes" id="UP000288291"/>
    </source>
</evidence>
<comment type="caution">
    <text evidence="4">The sequence shown here is derived from an EMBL/GenBank/DDBJ whole genome shotgun (WGS) entry which is preliminary data.</text>
</comment>